<protein>
    <recommendedName>
        <fullName evidence="5">Actin-related protein 5</fullName>
    </recommendedName>
</protein>
<evidence type="ECO:0000256" key="2">
    <source>
        <dbReference type="SAM" id="Coils"/>
    </source>
</evidence>
<comment type="similarity">
    <text evidence="1">Belongs to the actin family.</text>
</comment>
<evidence type="ECO:0000256" key="1">
    <source>
        <dbReference type="RuleBase" id="RU000487"/>
    </source>
</evidence>
<dbReference type="SMART" id="SM00268">
    <property type="entry name" value="ACTIN"/>
    <property type="match status" value="1"/>
</dbReference>
<dbReference type="InterPro" id="IPR004000">
    <property type="entry name" value="Actin"/>
</dbReference>
<evidence type="ECO:0008006" key="5">
    <source>
        <dbReference type="Google" id="ProtNLM"/>
    </source>
</evidence>
<proteinExistence type="inferred from homology"/>
<dbReference type="InterPro" id="IPR043129">
    <property type="entry name" value="ATPase_NBD"/>
</dbReference>
<name>A0A7R8WAS8_9CRUS</name>
<dbReference type="Pfam" id="PF00022">
    <property type="entry name" value="Actin"/>
    <property type="match status" value="2"/>
</dbReference>
<dbReference type="EMBL" id="OB660591">
    <property type="protein sequence ID" value="CAD7225513.1"/>
    <property type="molecule type" value="Genomic_DNA"/>
</dbReference>
<gene>
    <name evidence="4" type="ORF">CTOB1V02_LOCUS3452</name>
</gene>
<evidence type="ECO:0000313" key="4">
    <source>
        <dbReference type="EMBL" id="CAD7225513.1"/>
    </source>
</evidence>
<feature type="region of interest" description="Disordered" evidence="3">
    <location>
        <begin position="438"/>
        <end position="478"/>
    </location>
</feature>
<dbReference type="OrthoDB" id="7340501at2759"/>
<dbReference type="AlphaFoldDB" id="A0A7R8WAS8"/>
<dbReference type="SUPFAM" id="SSF53067">
    <property type="entry name" value="Actin-like ATPase domain"/>
    <property type="match status" value="2"/>
</dbReference>
<sequence>MGIGDGQPRIYEFESIQPPTPYPFMTPPNDEDIALVCDNGTYCLRIGWAGERMPRMDFRNLVVRLRKDKDRMGKEFQVGSDIPSIEALRPNLRTAFERNILTQPDVQELVFDHAFGRLGLENDGQDCQRSILLTEPPCNLTYSRAILNEILFETYNMKQVSYTIDALMSLEYQDDPFKDGIIVSLGHSASHVLPILDGRLSGKGIKRIPVGGSHMIQYLFRQLQLKYPAYTNTITLTRAEELFHRLTHVPEDYFQYEVWRIQLPRQNTLSSAASNARDDVQFVFPIDPEAVLNMRRAADERRKKQVTRLMEMHRIRREQELIRLREDLQQEKERFETLQDDLALGEVEESEVDAAALAIDKQELKVSQLEEKLAGGGAGDKKKERTPEELEEWLDGLRTKRAELLRRKATLQQRKEKFSRRKTQESLERMHLLFELGLEKKKSGGNGGSASGGPQKRSSTKGASGGGQEEGFGDAEGDWDVYRKVSKDGWESEAELEQELAEVNRILSQYDSRDSDAASEQMEQDWNQLHFAVDQARVPEILFQPSLMGEGSAGIVEVLEDVLNAYPWEERKRLAENCSITGGLSRIPGMVGRFRKELRTIYPAEWDVRVSSTDPSVTCLAPWRAMSSLCASPDSEFRWTTKSEYLELGASSFKPHRFSNPR</sequence>
<organism evidence="4">
    <name type="scientific">Cyprideis torosa</name>
    <dbReference type="NCBI Taxonomy" id="163714"/>
    <lineage>
        <taxon>Eukaryota</taxon>
        <taxon>Metazoa</taxon>
        <taxon>Ecdysozoa</taxon>
        <taxon>Arthropoda</taxon>
        <taxon>Crustacea</taxon>
        <taxon>Oligostraca</taxon>
        <taxon>Ostracoda</taxon>
        <taxon>Podocopa</taxon>
        <taxon>Podocopida</taxon>
        <taxon>Cytherocopina</taxon>
        <taxon>Cytheroidea</taxon>
        <taxon>Cytherideidae</taxon>
        <taxon>Cyprideis</taxon>
    </lineage>
</organism>
<dbReference type="PANTHER" id="PTHR11937">
    <property type="entry name" value="ACTIN"/>
    <property type="match status" value="1"/>
</dbReference>
<feature type="coiled-coil region" evidence="2">
    <location>
        <begin position="314"/>
        <end position="421"/>
    </location>
</feature>
<dbReference type="Gene3D" id="3.30.420.40">
    <property type="match status" value="4"/>
</dbReference>
<evidence type="ECO:0000256" key="3">
    <source>
        <dbReference type="SAM" id="MobiDB-lite"/>
    </source>
</evidence>
<accession>A0A7R8WAS8</accession>
<keyword evidence="2" id="KW-0175">Coiled coil</keyword>
<reference evidence="4" key="1">
    <citation type="submission" date="2020-11" db="EMBL/GenBank/DDBJ databases">
        <authorList>
            <person name="Tran Van P."/>
        </authorList>
    </citation>
    <scope>NUCLEOTIDE SEQUENCE</scope>
</reference>
<dbReference type="Gene3D" id="3.90.640.10">
    <property type="entry name" value="Actin, Chain A, domain 4"/>
    <property type="match status" value="2"/>
</dbReference>